<dbReference type="Proteomes" id="UP000708576">
    <property type="component" value="Unassembled WGS sequence"/>
</dbReference>
<feature type="domain" description="HTH araC/xylS-type" evidence="6">
    <location>
        <begin position="812"/>
        <end position="916"/>
    </location>
</feature>
<evidence type="ECO:0000256" key="4">
    <source>
        <dbReference type="ARBA" id="ARBA00023163"/>
    </source>
</evidence>
<evidence type="ECO:0000259" key="6">
    <source>
        <dbReference type="PROSITE" id="PS01124"/>
    </source>
</evidence>
<dbReference type="SUPFAM" id="SSF69322">
    <property type="entry name" value="Tricorn protease domain 2"/>
    <property type="match status" value="1"/>
</dbReference>
<dbReference type="Pfam" id="PF07495">
    <property type="entry name" value="Y_Y_Y"/>
    <property type="match status" value="1"/>
</dbReference>
<dbReference type="InterPro" id="IPR011123">
    <property type="entry name" value="Y_Y_Y"/>
</dbReference>
<dbReference type="Pfam" id="PF12833">
    <property type="entry name" value="HTH_18"/>
    <property type="match status" value="1"/>
</dbReference>
<feature type="transmembrane region" description="Helical" evidence="5">
    <location>
        <begin position="763"/>
        <end position="781"/>
    </location>
</feature>
<keyword evidence="3" id="KW-0238">DNA-binding</keyword>
<dbReference type="Gene3D" id="2.130.10.10">
    <property type="entry name" value="YVTN repeat-like/Quinoprotein amine dehydrogenase"/>
    <property type="match status" value="2"/>
</dbReference>
<evidence type="ECO:0000256" key="3">
    <source>
        <dbReference type="ARBA" id="ARBA00023125"/>
    </source>
</evidence>
<sequence>MNIGYSRILFALLILFLPYGLRAQINSFKKIRVEDGLSSNYIKSVHIDEFGYVWLATLEGLDRFDGVTIRSFSEKFPTNKVSINCFANDPDKGIWFGSDDQLFYWDFINPFFESYQIVTNENKIKCLISSPADTSIYIGTSKGVSKINVQTKAIQQVVNEGVITSTYLSADKTKLYIASLDKGLIEYDIARNTTGYYATNNFGGGLVAITGYLENLVLATDTKQLFLFDTDSKKITELPVIVNDYILTLTFDLVNNNLCIGTDGGGLILYNIDSKTSKLISHDSSNPSSLSSNSIYSVLVDADGRFWIGSYAAGLNYSNRINGSIKVSSKVGELFIGQQSIRSFYFGKHNLKMIGTRDGLFVSNPDKGISKFYRKDDVDALRSDIILSFYPLTENNILVGTYGGGISLYDVASDELINYRTEKDFLSGAIYGIVKDANNVRWILSLNGLYKIDGSGEAQVFTESNSDIISNQLYAGYIDSKNRLWLGSMIGTAIYDISTGIPKRIVTAIGLPLDKTVAFFEDSKSNIWVSTEKGGLDQVSSDLNKIQAYKQTDGLVNNSISSVAESPEGVLWVATLKGLSRFDVEHKVFQSYSLSDGLPGLAFNPNAVMNSISEDGQLWFGNEKGLVHFQPDSLIKDPIRKKVLITDIFVNGNRFIASDEKGAKEPVEELSYLNLKGAENNLGFRFVALNYYAQSDNVYLYRLKGEDDNWKVLKGDNQVFYQSLKAGKYVFEVCLAKGNESPDLNTIRQLKVTISPVFYRNPFWQAVIVLAVLLIILWMGYNIKKGKPKEKEETKKYESSRLTSEKSQAMLEKISQFIIQKELYLNVDLKIADLAKELGCSSNEISQSINQNLHITFNEFINGFRVKKVIELMGNPEYSKFTLVALAQNCGFNSKTSFYRIFKKETGYTPAEYHKRFISKEDL</sequence>
<name>A0ABS5JUY1_9BACT</name>
<dbReference type="InterPro" id="IPR013783">
    <property type="entry name" value="Ig-like_fold"/>
</dbReference>
<dbReference type="Gene3D" id="1.10.10.60">
    <property type="entry name" value="Homeodomain-like"/>
    <property type="match status" value="2"/>
</dbReference>
<dbReference type="Pfam" id="PF07494">
    <property type="entry name" value="Reg_prop"/>
    <property type="match status" value="2"/>
</dbReference>
<evidence type="ECO:0000256" key="5">
    <source>
        <dbReference type="SAM" id="Phobius"/>
    </source>
</evidence>
<keyword evidence="1" id="KW-0597">Phosphoprotein</keyword>
<keyword evidence="5" id="KW-1133">Transmembrane helix</keyword>
<reference evidence="7 8" key="1">
    <citation type="journal article" date="2015" name="Int. J. Syst. Evol. Microbiol.">
        <title>Carboxylicivirga linearis sp. nov., isolated from a sea cucumber culture pond.</title>
        <authorList>
            <person name="Wang F.Q."/>
            <person name="Zhou Y.X."/>
            <person name="Lin X.Z."/>
            <person name="Chen G.J."/>
            <person name="Du Z.J."/>
        </authorList>
    </citation>
    <scope>NUCLEOTIDE SEQUENCE [LARGE SCALE GENOMIC DNA]</scope>
    <source>
        <strain evidence="7 8">FB218</strain>
    </source>
</reference>
<dbReference type="PANTHER" id="PTHR43547:SF2">
    <property type="entry name" value="HYBRID SIGNAL TRANSDUCTION HISTIDINE KINASE C"/>
    <property type="match status" value="1"/>
</dbReference>
<keyword evidence="5" id="KW-0812">Transmembrane</keyword>
<evidence type="ECO:0000313" key="8">
    <source>
        <dbReference type="Proteomes" id="UP000708576"/>
    </source>
</evidence>
<dbReference type="InterPro" id="IPR011110">
    <property type="entry name" value="Reg_prop"/>
</dbReference>
<comment type="caution">
    <text evidence="7">The sequence shown here is derived from an EMBL/GenBank/DDBJ whole genome shotgun (WGS) entry which is preliminary data.</text>
</comment>
<dbReference type="PROSITE" id="PS00041">
    <property type="entry name" value="HTH_ARAC_FAMILY_1"/>
    <property type="match status" value="1"/>
</dbReference>
<dbReference type="SMART" id="SM00342">
    <property type="entry name" value="HTH_ARAC"/>
    <property type="match status" value="1"/>
</dbReference>
<dbReference type="SUPFAM" id="SSF63829">
    <property type="entry name" value="Calcium-dependent phosphotriesterase"/>
    <property type="match status" value="1"/>
</dbReference>
<dbReference type="InterPro" id="IPR018060">
    <property type="entry name" value="HTH_AraC"/>
</dbReference>
<dbReference type="EMBL" id="JAGUCO010000006">
    <property type="protein sequence ID" value="MBS2098700.1"/>
    <property type="molecule type" value="Genomic_DNA"/>
</dbReference>
<dbReference type="Gene3D" id="2.60.40.10">
    <property type="entry name" value="Immunoglobulins"/>
    <property type="match status" value="1"/>
</dbReference>
<keyword evidence="4" id="KW-0804">Transcription</keyword>
<protein>
    <submittedName>
        <fullName evidence="7">Helix-turn-helix domain-containing protein</fullName>
    </submittedName>
</protein>
<dbReference type="PROSITE" id="PS01124">
    <property type="entry name" value="HTH_ARAC_FAMILY_2"/>
    <property type="match status" value="1"/>
</dbReference>
<keyword evidence="5" id="KW-0472">Membrane</keyword>
<dbReference type="InterPro" id="IPR009057">
    <property type="entry name" value="Homeodomain-like_sf"/>
</dbReference>
<keyword evidence="2" id="KW-0805">Transcription regulation</keyword>
<keyword evidence="8" id="KW-1185">Reference proteome</keyword>
<organism evidence="7 8">
    <name type="scientific">Carboxylicivirga linearis</name>
    <dbReference type="NCBI Taxonomy" id="1628157"/>
    <lineage>
        <taxon>Bacteria</taxon>
        <taxon>Pseudomonadati</taxon>
        <taxon>Bacteroidota</taxon>
        <taxon>Bacteroidia</taxon>
        <taxon>Marinilabiliales</taxon>
        <taxon>Marinilabiliaceae</taxon>
        <taxon>Carboxylicivirga</taxon>
    </lineage>
</organism>
<dbReference type="SUPFAM" id="SSF46689">
    <property type="entry name" value="Homeodomain-like"/>
    <property type="match status" value="1"/>
</dbReference>
<gene>
    <name evidence="7" type="ORF">KEM10_10455</name>
</gene>
<evidence type="ECO:0000313" key="7">
    <source>
        <dbReference type="EMBL" id="MBS2098700.1"/>
    </source>
</evidence>
<accession>A0ABS5JUY1</accession>
<dbReference type="InterPro" id="IPR018062">
    <property type="entry name" value="HTH_AraC-typ_CS"/>
</dbReference>
<proteinExistence type="predicted"/>
<dbReference type="PANTHER" id="PTHR43547">
    <property type="entry name" value="TWO-COMPONENT HISTIDINE KINASE"/>
    <property type="match status" value="1"/>
</dbReference>
<evidence type="ECO:0000256" key="1">
    <source>
        <dbReference type="ARBA" id="ARBA00022553"/>
    </source>
</evidence>
<dbReference type="InterPro" id="IPR015943">
    <property type="entry name" value="WD40/YVTN_repeat-like_dom_sf"/>
</dbReference>
<dbReference type="RefSeq" id="WP_212215944.1">
    <property type="nucleotide sequence ID" value="NZ_JAGUCO010000006.1"/>
</dbReference>
<evidence type="ECO:0000256" key="2">
    <source>
        <dbReference type="ARBA" id="ARBA00023015"/>
    </source>
</evidence>